<dbReference type="Pfam" id="PF13271">
    <property type="entry name" value="DUF4062"/>
    <property type="match status" value="1"/>
</dbReference>
<dbReference type="Proteomes" id="UP001228905">
    <property type="component" value="Unassembled WGS sequence"/>
</dbReference>
<reference evidence="2 3" key="1">
    <citation type="submission" date="2023-07" db="EMBL/GenBank/DDBJ databases">
        <title>Genomic Encyclopedia of Type Strains, Phase IV (KMG-IV): sequencing the most valuable type-strain genomes for metagenomic binning, comparative biology and taxonomic classification.</title>
        <authorList>
            <person name="Goeker M."/>
        </authorList>
    </citation>
    <scope>NUCLEOTIDE SEQUENCE [LARGE SCALE GENOMIC DNA]</scope>
    <source>
        <strain evidence="2 3">DSM 18695</strain>
    </source>
</reference>
<organism evidence="2 3">
    <name type="scientific">Caulobacter ginsengisoli</name>
    <dbReference type="NCBI Taxonomy" id="400775"/>
    <lineage>
        <taxon>Bacteria</taxon>
        <taxon>Pseudomonadati</taxon>
        <taxon>Pseudomonadota</taxon>
        <taxon>Alphaproteobacteria</taxon>
        <taxon>Caulobacterales</taxon>
        <taxon>Caulobacteraceae</taxon>
        <taxon>Caulobacter</taxon>
    </lineage>
</organism>
<dbReference type="InterPro" id="IPR025139">
    <property type="entry name" value="DUF4062"/>
</dbReference>
<gene>
    <name evidence="2" type="ORF">QO010_000151</name>
</gene>
<sequence>MLAEAIGRAGLMIACAEAAPAEDGDGVAAAMRMVGESQAYVGIIGHRYGQVLPSQLYNPHRLSLAELEYQQALEQGLPILVFIMGDKHPVTIEQVELDPGRRKKLEQFRDHAKQRYGRGDSPGAYHIFENLDEFAAIAPGAVRRLAETLPKIDIAERPPPPGPDEVARPPRLAAFPRYLASHAFVGRAAQLQTLDDWCSDADPKSVMLFEAMGGSGKSILAWEWVSAHAQRSQGGCAGYVWYSFYDSDTGMADFCRRTLAYMDGRAPEAFHGLDWRSLSTALVQRLEERRWVLVLDGLERLLVAYHRSDAASLAAPDEQISAGQLDQRDPCAAIRPEDDDFLRRLSAIAPSKVLITSRLTPLALINQSHNPLPGVRREILPGLRPADAEALLLSCGVTGDSDDIRAYLQTNCDCHPLVVGVLAGLINDFKPNPGNFDAWKTAAGGNLNLENLDLRQRRNHILRQAIERLDGRGRRLLENLALLQASADYATLMAICRTTPNLPEPEAPEGREDWPSLPADRRNALEVEHQRALAFWQAQRMRLAMRNEKTANRIPPEGLDAVIDNLERRGLLQFDASSRRYDLHPVVRAVVAGQMEGGAEGRSAHPVNGAWRPRQSFLAVKASPNGVWMTALPGEPAVSAHVSADCATLTLYWPHSAPESHFARYFSRLLEQPLSAEREIKMYFDDRVLLEEWTGEGDEDDGEGLIPANPPEDWKSNARSVSMEIRPTSPSNTAAQRVWYVVKRDVTHSVEAGVALERVQLQSSLGDIRDLVERTHEEAFEAGRPVDANLNNILNAICVEAEALENEVGAGL</sequence>
<proteinExistence type="predicted"/>
<comment type="caution">
    <text evidence="2">The sequence shown here is derived from an EMBL/GenBank/DDBJ whole genome shotgun (WGS) entry which is preliminary data.</text>
</comment>
<keyword evidence="3" id="KW-1185">Reference proteome</keyword>
<dbReference type="SUPFAM" id="SSF52540">
    <property type="entry name" value="P-loop containing nucleoside triphosphate hydrolases"/>
    <property type="match status" value="1"/>
</dbReference>
<feature type="domain" description="DUF4062" evidence="1">
    <location>
        <begin position="2"/>
        <end position="72"/>
    </location>
</feature>
<dbReference type="PANTHER" id="PTHR47691">
    <property type="entry name" value="REGULATOR-RELATED"/>
    <property type="match status" value="1"/>
</dbReference>
<accession>A0ABU0IMM2</accession>
<dbReference type="Gene3D" id="3.40.50.300">
    <property type="entry name" value="P-loop containing nucleotide triphosphate hydrolases"/>
    <property type="match status" value="1"/>
</dbReference>
<evidence type="ECO:0000313" key="3">
    <source>
        <dbReference type="Proteomes" id="UP001228905"/>
    </source>
</evidence>
<name>A0ABU0IMM2_9CAUL</name>
<evidence type="ECO:0000259" key="1">
    <source>
        <dbReference type="Pfam" id="PF13271"/>
    </source>
</evidence>
<protein>
    <recommendedName>
        <fullName evidence="1">DUF4062 domain-containing protein</fullName>
    </recommendedName>
</protein>
<dbReference type="InterPro" id="IPR027417">
    <property type="entry name" value="P-loop_NTPase"/>
</dbReference>
<dbReference type="EMBL" id="JAUSVS010000001">
    <property type="protein sequence ID" value="MDQ0462403.1"/>
    <property type="molecule type" value="Genomic_DNA"/>
</dbReference>
<dbReference type="PANTHER" id="PTHR47691:SF3">
    <property type="entry name" value="HTH-TYPE TRANSCRIPTIONAL REGULATOR RV0890C-RELATED"/>
    <property type="match status" value="1"/>
</dbReference>
<evidence type="ECO:0000313" key="2">
    <source>
        <dbReference type="EMBL" id="MDQ0462403.1"/>
    </source>
</evidence>